<protein>
    <submittedName>
        <fullName evidence="1">FKBPL protein</fullName>
    </submittedName>
</protein>
<dbReference type="EMBL" id="VZTY01066752">
    <property type="protein sequence ID" value="NXU60068.1"/>
    <property type="molecule type" value="Genomic_DNA"/>
</dbReference>
<dbReference type="Proteomes" id="UP000582182">
    <property type="component" value="Unassembled WGS sequence"/>
</dbReference>
<feature type="non-terminal residue" evidence="1">
    <location>
        <position position="1"/>
    </location>
</feature>
<feature type="non-terminal residue" evidence="1">
    <location>
        <position position="184"/>
    </location>
</feature>
<gene>
    <name evidence="1" type="primary">Fkbpl</name>
    <name evidence="1" type="ORF">TURVEL_R14177</name>
</gene>
<dbReference type="SUPFAM" id="SSF48452">
    <property type="entry name" value="TPR-like"/>
    <property type="match status" value="1"/>
</dbReference>
<accession>A0A7L3M4W9</accession>
<dbReference type="InterPro" id="IPR011990">
    <property type="entry name" value="TPR-like_helical_dom_sf"/>
</dbReference>
<evidence type="ECO:0000313" key="1">
    <source>
        <dbReference type="EMBL" id="NXU60068.1"/>
    </source>
</evidence>
<organism evidence="1 2">
    <name type="scientific">Turnix velox</name>
    <name type="common">Little buttonquail</name>
    <dbReference type="NCBI Taxonomy" id="2529409"/>
    <lineage>
        <taxon>Eukaryota</taxon>
        <taxon>Metazoa</taxon>
        <taxon>Chordata</taxon>
        <taxon>Craniata</taxon>
        <taxon>Vertebrata</taxon>
        <taxon>Euteleostomi</taxon>
        <taxon>Archelosauria</taxon>
        <taxon>Archosauria</taxon>
        <taxon>Dinosauria</taxon>
        <taxon>Saurischia</taxon>
        <taxon>Theropoda</taxon>
        <taxon>Coelurosauria</taxon>
        <taxon>Aves</taxon>
        <taxon>Neognathae</taxon>
        <taxon>Neoaves</taxon>
        <taxon>Charadriiformes</taxon>
        <taxon>Turnicidae</taxon>
        <taxon>Turnix</taxon>
    </lineage>
</organism>
<name>A0A7L3M4W9_9CHAR</name>
<comment type="caution">
    <text evidence="1">The sequence shown here is derived from an EMBL/GenBank/DDBJ whole genome shotgun (WGS) entry which is preliminary data.</text>
</comment>
<dbReference type="OrthoDB" id="433738at2759"/>
<sequence>MSEGEWAWFRTGSGGAWLRLHLLSFRPPPPGWRHLACLHQWREGAEFLLGAGLPALAAIAFSRGLRLAVSLCGGGGTSGGRGQALKAELHSGLAECQLRLRLPWAALANGGKALELSPAHLEARLKRARAAAAMLDLEMAEEEVRRVLRAEPDHAPARLLLLQVRALLRQRDRRLARRLGRLFA</sequence>
<keyword evidence="2" id="KW-1185">Reference proteome</keyword>
<reference evidence="1 2" key="1">
    <citation type="submission" date="2019-09" db="EMBL/GenBank/DDBJ databases">
        <title>Bird 10,000 Genomes (B10K) Project - Family phase.</title>
        <authorList>
            <person name="Zhang G."/>
        </authorList>
    </citation>
    <scope>NUCLEOTIDE SEQUENCE [LARGE SCALE GENOMIC DNA]</scope>
    <source>
        <strain evidence="1">B10K-DU-029-46</strain>
    </source>
</reference>
<dbReference type="Gene3D" id="1.25.40.10">
    <property type="entry name" value="Tetratricopeptide repeat domain"/>
    <property type="match status" value="1"/>
</dbReference>
<proteinExistence type="predicted"/>
<dbReference type="AlphaFoldDB" id="A0A7L3M4W9"/>
<evidence type="ECO:0000313" key="2">
    <source>
        <dbReference type="Proteomes" id="UP000582182"/>
    </source>
</evidence>